<evidence type="ECO:0000256" key="5">
    <source>
        <dbReference type="PIRSR" id="PIRSR019663-1"/>
    </source>
</evidence>
<dbReference type="STRING" id="988480.A0A075AUF7"/>
<dbReference type="EMBL" id="KE561038">
    <property type="protein sequence ID" value="EPZ33795.1"/>
    <property type="molecule type" value="Genomic_DNA"/>
</dbReference>
<dbReference type="AlphaFoldDB" id="A0A075AUF7"/>
<comment type="pathway">
    <text evidence="1">Glycolipid biosynthesis; glycosylphosphatidylinositol-anchor biosynthesis.</text>
</comment>
<evidence type="ECO:0000256" key="3">
    <source>
        <dbReference type="ARBA" id="ARBA00022502"/>
    </source>
</evidence>
<dbReference type="OMA" id="KHLRHIF"/>
<keyword evidence="3" id="KW-0337">GPI-anchor biosynthesis</keyword>
<feature type="active site" evidence="5">
    <location>
        <position position="150"/>
    </location>
</feature>
<dbReference type="Proteomes" id="UP000281549">
    <property type="component" value="Unassembled WGS sequence"/>
</dbReference>
<dbReference type="InterPro" id="IPR001096">
    <property type="entry name" value="Peptidase_C13"/>
</dbReference>
<evidence type="ECO:0000256" key="6">
    <source>
        <dbReference type="SAM" id="Phobius"/>
    </source>
</evidence>
<dbReference type="EMBL" id="ML005353">
    <property type="protein sequence ID" value="RKP18847.1"/>
    <property type="molecule type" value="Genomic_DNA"/>
</dbReference>
<keyword evidence="6" id="KW-0472">Membrane</keyword>
<evidence type="ECO:0000256" key="7">
    <source>
        <dbReference type="SAM" id="SignalP"/>
    </source>
</evidence>
<evidence type="ECO:0000313" key="8">
    <source>
        <dbReference type="EMBL" id="EPZ33795.1"/>
    </source>
</evidence>
<dbReference type="InterPro" id="IPR028361">
    <property type="entry name" value="GPI_transamidase"/>
</dbReference>
<dbReference type="PRINTS" id="PR00776">
    <property type="entry name" value="HEMOGLOBNASE"/>
</dbReference>
<reference evidence="9" key="3">
    <citation type="submission" date="2018-08" db="EMBL/GenBank/DDBJ databases">
        <title>Leveraging single-cell genomics to expand the Fungal Tree of Life.</title>
        <authorList>
            <consortium name="DOE Joint Genome Institute"/>
            <person name="Ahrendt S.R."/>
            <person name="Quandt C.A."/>
            <person name="Ciobanu D."/>
            <person name="Clum A."/>
            <person name="Salamov A."/>
            <person name="Andreopoulos B."/>
            <person name="Cheng J.-F."/>
            <person name="Woyke T."/>
            <person name="Pelin A."/>
            <person name="Henrissat B."/>
            <person name="Reynolds N."/>
            <person name="Benny G.L."/>
            <person name="Smith M.E."/>
            <person name="James T.Y."/>
            <person name="Grigoriev I.V."/>
        </authorList>
    </citation>
    <scope>NUCLEOTIDE SEQUENCE</scope>
    <source>
        <strain evidence="9">CSF55</strain>
    </source>
</reference>
<name>A0A075AUF7_ROZAC</name>
<dbReference type="PANTHER" id="PTHR48067:SF1">
    <property type="entry name" value="GPI-ANCHOR TRANSAMIDASE"/>
    <property type="match status" value="1"/>
</dbReference>
<dbReference type="PANTHER" id="PTHR48067">
    <property type="entry name" value="GPI-ANCHOR TRANSAMIDASE"/>
    <property type="match status" value="1"/>
</dbReference>
<dbReference type="PIRSF" id="PIRSF019663">
    <property type="entry name" value="Legumain"/>
    <property type="match status" value="1"/>
</dbReference>
<feature type="chain" id="PRO_5040560120" evidence="7">
    <location>
        <begin position="18"/>
        <end position="381"/>
    </location>
</feature>
<dbReference type="GO" id="GO:0006508">
    <property type="term" value="P:proteolysis"/>
    <property type="evidence" value="ECO:0007669"/>
    <property type="project" value="InterPro"/>
</dbReference>
<gene>
    <name evidence="8" type="ORF">O9G_002507</name>
    <name evidence="9" type="ORF">ROZALSC1DRAFT_29499</name>
</gene>
<dbReference type="Pfam" id="PF01650">
    <property type="entry name" value="Peptidase_C13"/>
    <property type="match status" value="1"/>
</dbReference>
<evidence type="ECO:0000256" key="1">
    <source>
        <dbReference type="ARBA" id="ARBA00004687"/>
    </source>
</evidence>
<feature type="signal peptide" evidence="7">
    <location>
        <begin position="1"/>
        <end position="17"/>
    </location>
</feature>
<dbReference type="GO" id="GO:0042765">
    <property type="term" value="C:GPI-anchor transamidase complex"/>
    <property type="evidence" value="ECO:0007669"/>
    <property type="project" value="InterPro"/>
</dbReference>
<dbReference type="GO" id="GO:0016255">
    <property type="term" value="P:attachment of GPI anchor to protein"/>
    <property type="evidence" value="ECO:0007669"/>
    <property type="project" value="InterPro"/>
</dbReference>
<evidence type="ECO:0000256" key="2">
    <source>
        <dbReference type="ARBA" id="ARBA00009941"/>
    </source>
</evidence>
<comment type="similarity">
    <text evidence="2">Belongs to the peptidase C13 family.</text>
</comment>
<dbReference type="Proteomes" id="UP000030755">
    <property type="component" value="Unassembled WGS sequence"/>
</dbReference>
<dbReference type="Gene3D" id="3.40.50.1460">
    <property type="match status" value="1"/>
</dbReference>
<evidence type="ECO:0000313" key="10">
    <source>
        <dbReference type="Proteomes" id="UP000030755"/>
    </source>
</evidence>
<dbReference type="FunFam" id="3.40.50.1460:FF:000003">
    <property type="entry name" value="GPI-anchor transamidase"/>
    <property type="match status" value="1"/>
</dbReference>
<dbReference type="PIRSF" id="PIRSF500138">
    <property type="entry name" value="GPI8"/>
    <property type="match status" value="1"/>
</dbReference>
<keyword evidence="6" id="KW-0812">Transmembrane</keyword>
<sequence length="381" mass="44419">MKFYCLIFLIVLHLAKCDNVASFFGKSHTNNWAVLVCTSRFWFNYRHIANILSIYRTVKRFGIPDSQIIVMLADDVACNARNKFPATVFNNKNQAINLYGEEIEVDYRGYEVTVENFVRVLTDRHSDDVPQSKRLMTDENSNILVYMTGHGGEDFLKFQDSEEITSIELADTFNQMFEMKRYNEILFMIDTCKANSMFSYFYSPNIIAMGSSERGQNSYSHHLDEDLGVAVIDRWTYFTLEYLESLNRSSMATLQQLTRYWNPNLILSNPGVRTDLFVNRPYENVHVMDFFGNVQETLLVADLMEGSHVPLNRSFIKAQPKLKDYVADIYEANLAKPKELERKYLTINIKRRTNKSYLYEKVLLVLGFMFLLFLSLKEVLN</sequence>
<protein>
    <submittedName>
        <fullName evidence="8">Peptidase C13, legumain domain-containing protein</fullName>
    </submittedName>
</protein>
<dbReference type="UniPathway" id="UPA00196"/>
<dbReference type="HOGENOM" id="CLU_044656_1_2_1"/>
<evidence type="ECO:0000313" key="11">
    <source>
        <dbReference type="Proteomes" id="UP000281549"/>
    </source>
</evidence>
<reference evidence="11" key="2">
    <citation type="journal article" date="2018" name="Nat. Microbiol.">
        <title>Leveraging single-cell genomics to expand the fungal tree of life.</title>
        <authorList>
            <person name="Ahrendt S.R."/>
            <person name="Quandt C.A."/>
            <person name="Ciobanu D."/>
            <person name="Clum A."/>
            <person name="Salamov A."/>
            <person name="Andreopoulos B."/>
            <person name="Cheng J.F."/>
            <person name="Woyke T."/>
            <person name="Pelin A."/>
            <person name="Henrissat B."/>
            <person name="Reynolds N.K."/>
            <person name="Benny G.L."/>
            <person name="Smith M.E."/>
            <person name="James T.Y."/>
            <person name="Grigoriev I.V."/>
        </authorList>
    </citation>
    <scope>NUCLEOTIDE SEQUENCE [LARGE SCALE GENOMIC DNA]</scope>
    <source>
        <strain evidence="11">CSF55</strain>
    </source>
</reference>
<feature type="active site" description="Nucleophile" evidence="5">
    <location>
        <position position="192"/>
    </location>
</feature>
<evidence type="ECO:0000256" key="4">
    <source>
        <dbReference type="ARBA" id="ARBA00022729"/>
    </source>
</evidence>
<organism evidence="8 10">
    <name type="scientific">Rozella allomycis (strain CSF55)</name>
    <dbReference type="NCBI Taxonomy" id="988480"/>
    <lineage>
        <taxon>Eukaryota</taxon>
        <taxon>Fungi</taxon>
        <taxon>Fungi incertae sedis</taxon>
        <taxon>Cryptomycota</taxon>
        <taxon>Cryptomycota incertae sedis</taxon>
        <taxon>Rozella</taxon>
    </lineage>
</organism>
<dbReference type="OrthoDB" id="192611at2759"/>
<reference evidence="8 10" key="1">
    <citation type="journal article" date="2013" name="Curr. Biol.">
        <title>Shared signatures of parasitism and phylogenomics unite Cryptomycota and microsporidia.</title>
        <authorList>
            <person name="James T.Y."/>
            <person name="Pelin A."/>
            <person name="Bonen L."/>
            <person name="Ahrendt S."/>
            <person name="Sain D."/>
            <person name="Corradi N."/>
            <person name="Stajich J.E."/>
        </authorList>
    </citation>
    <scope>NUCLEOTIDE SEQUENCE [LARGE SCALE GENOMIC DNA]</scope>
    <source>
        <strain evidence="8 10">CSF55</strain>
        <strain evidence="8 10">CSF55</strain>
    </source>
</reference>
<evidence type="ECO:0000313" key="9">
    <source>
        <dbReference type="EMBL" id="RKP18847.1"/>
    </source>
</evidence>
<dbReference type="GO" id="GO:0006506">
    <property type="term" value="P:GPI anchor biosynthetic process"/>
    <property type="evidence" value="ECO:0007669"/>
    <property type="project" value="UniProtKB-UniPathway"/>
</dbReference>
<accession>A0A075AUF7</accession>
<keyword evidence="4 7" id="KW-0732">Signal</keyword>
<keyword evidence="6" id="KW-1133">Transmembrane helix</keyword>
<keyword evidence="10" id="KW-1185">Reference proteome</keyword>
<feature type="transmembrane region" description="Helical" evidence="6">
    <location>
        <begin position="357"/>
        <end position="376"/>
    </location>
</feature>
<dbReference type="GO" id="GO:0003923">
    <property type="term" value="F:GPI-anchor transamidase activity"/>
    <property type="evidence" value="ECO:0007669"/>
    <property type="project" value="InterPro"/>
</dbReference>
<proteinExistence type="inferred from homology"/>